<proteinExistence type="predicted"/>
<gene>
    <name evidence="2" type="ordered locus">Hore_03470</name>
</gene>
<dbReference type="InterPro" id="IPR034154">
    <property type="entry name" value="TOPRIM_DnaG/twinkle"/>
</dbReference>
<dbReference type="OrthoDB" id="9763644at2"/>
<keyword evidence="3" id="KW-1185">Reference proteome</keyword>
<accession>B8D1N1</accession>
<dbReference type="Pfam" id="PF13148">
    <property type="entry name" value="DUF3987"/>
    <property type="match status" value="1"/>
</dbReference>
<dbReference type="AlphaFoldDB" id="B8D1N1"/>
<dbReference type="Proteomes" id="UP000000719">
    <property type="component" value="Chromosome"/>
</dbReference>
<organism evidence="2 3">
    <name type="scientific">Halothermothrix orenii (strain H 168 / OCM 544 / DSM 9562)</name>
    <dbReference type="NCBI Taxonomy" id="373903"/>
    <lineage>
        <taxon>Bacteria</taxon>
        <taxon>Bacillati</taxon>
        <taxon>Bacillota</taxon>
        <taxon>Clostridia</taxon>
        <taxon>Halanaerobiales</taxon>
        <taxon>Halothermotrichaceae</taxon>
        <taxon>Halothermothrix</taxon>
    </lineage>
</organism>
<dbReference type="InterPro" id="IPR025048">
    <property type="entry name" value="DUF3987"/>
</dbReference>
<name>B8D1N1_HALOH</name>
<dbReference type="Gene3D" id="3.40.1360.10">
    <property type="match status" value="1"/>
</dbReference>
<dbReference type="GO" id="GO:0006269">
    <property type="term" value="P:DNA replication, synthesis of primer"/>
    <property type="evidence" value="ECO:0007669"/>
    <property type="project" value="TreeGrafter"/>
</dbReference>
<dbReference type="EMBL" id="CP001098">
    <property type="protein sequence ID" value="ACL69108.1"/>
    <property type="molecule type" value="Genomic_DNA"/>
</dbReference>
<dbReference type="GO" id="GO:0005737">
    <property type="term" value="C:cytoplasm"/>
    <property type="evidence" value="ECO:0007669"/>
    <property type="project" value="TreeGrafter"/>
</dbReference>
<dbReference type="InterPro" id="IPR036977">
    <property type="entry name" value="DNA_primase_Znf_CHC2"/>
</dbReference>
<keyword evidence="1" id="KW-0175">Coiled coil</keyword>
<dbReference type="SUPFAM" id="SSF56731">
    <property type="entry name" value="DNA primase core"/>
    <property type="match status" value="1"/>
</dbReference>
<feature type="coiled-coil region" evidence="1">
    <location>
        <begin position="371"/>
        <end position="398"/>
    </location>
</feature>
<evidence type="ECO:0000313" key="3">
    <source>
        <dbReference type="Proteomes" id="UP000000719"/>
    </source>
</evidence>
<evidence type="ECO:0000256" key="1">
    <source>
        <dbReference type="SAM" id="Coils"/>
    </source>
</evidence>
<dbReference type="GO" id="GO:0008270">
    <property type="term" value="F:zinc ion binding"/>
    <property type="evidence" value="ECO:0007669"/>
    <property type="project" value="InterPro"/>
</dbReference>
<dbReference type="InterPro" id="IPR050219">
    <property type="entry name" value="DnaG_primase"/>
</dbReference>
<sequence>MTEEKKLQNFLAKLDKVKKKGPDQWQARCPAHEDKVESLSVSRGDNKINFHCHAGCSGKDILRAMGLNWSDIYFDDEPGKKKKSKVVKEYIYRDENGRPLHKTLRTANKDFLQKRYENGKWKWGLKGVRTVLYKLEEVKEAINNNDVVYLVEGEKDADNLHKIGLTGTCNPLGAGKWKPGYTETLKGARVVILPDNDKPGKKHARNIAKELHGKAKLVKILELPGLDKKEDVSDWLDKGGTKEKLLQLVKDCPEWKPGINNWPDPLPFNNFDVKPIPVNILPNWLSDFAINLAEFTQTPIDMSIMLIISALGTALANKGVVQIRKGYTEPLNIWTCTVLPAGNRKSPVFKKIMKPILDYEERKREEIEPERRHALKEKSILEDQLKQKEKIAGNAKDQAKRKQIMQEIFNLDDEIQEMEIPTLPRLVASDVTTEKLAKLMEDNNGRIAILSPEGDIFKLMAGRYSKNGAANFDNYKKAWTGGEPIRDDRMARKGTYVKNPALTQGLTVQPVILEDLKEKKAFKGEGILGRFLYAIPESPVGSRKVGNEVPELSDIAVMRYQKGLSALLHTRPAGENKNGEWEPHIIKLSPEALEVRYEFERDIEKELGPEGKLHNIADWGSKLVGNITRVAGLLHIAGQTDAQKGQATRDIWNKPIGPETMKKAVKLGYSLIEHALKVYDLLDTDPEIELARYVLKRIMRGKEMEKAEELPKDKDTLDKSILMELCKGKKEIKRPDDLKEPLKLLAELNYITIVERETEGRGRNPSPLIKLNPKVHSINSIKKDTEYNKSNKSNKSNITPEIKKDENGVIIEGMI</sequence>
<dbReference type="STRING" id="373903.Hore_03470"/>
<dbReference type="CDD" id="cd01029">
    <property type="entry name" value="TOPRIM_primases"/>
    <property type="match status" value="1"/>
</dbReference>
<dbReference type="HOGENOM" id="CLU_020866_3_0_9"/>
<dbReference type="PANTHER" id="PTHR30313">
    <property type="entry name" value="DNA PRIMASE"/>
    <property type="match status" value="1"/>
</dbReference>
<dbReference type="eggNOG" id="COG0358">
    <property type="taxonomic scope" value="Bacteria"/>
</dbReference>
<dbReference type="RefSeq" id="WP_012635296.1">
    <property type="nucleotide sequence ID" value="NC_011899.1"/>
</dbReference>
<dbReference type="Gene3D" id="3.90.580.10">
    <property type="entry name" value="Zinc finger, CHC2-type domain"/>
    <property type="match status" value="1"/>
</dbReference>
<evidence type="ECO:0000313" key="2">
    <source>
        <dbReference type="EMBL" id="ACL69108.1"/>
    </source>
</evidence>
<dbReference type="KEGG" id="hor:Hore_03470"/>
<protein>
    <submittedName>
        <fullName evidence="2">Uncharacterized protein</fullName>
    </submittedName>
</protein>
<reference evidence="2 3" key="1">
    <citation type="journal article" date="2009" name="PLoS ONE">
        <title>Genome analysis of the anaerobic thermohalophilic bacterium Halothermothrix orenii.</title>
        <authorList>
            <person name="Mavromatis K."/>
            <person name="Ivanova N."/>
            <person name="Anderson I."/>
            <person name="Lykidis A."/>
            <person name="Hooper S.D."/>
            <person name="Sun H."/>
            <person name="Kunin V."/>
            <person name="Lapidus A."/>
            <person name="Hugenholtz P."/>
            <person name="Patel B."/>
            <person name="Kyrpides N.C."/>
        </authorList>
    </citation>
    <scope>NUCLEOTIDE SEQUENCE [LARGE SCALE GENOMIC DNA]</scope>
    <source>
        <strain evidence="3">H 168 / OCM 544 / DSM 9562</strain>
    </source>
</reference>
<dbReference type="GO" id="GO:0003677">
    <property type="term" value="F:DNA binding"/>
    <property type="evidence" value="ECO:0007669"/>
    <property type="project" value="InterPro"/>
</dbReference>
<dbReference type="PANTHER" id="PTHR30313:SF2">
    <property type="entry name" value="DNA PRIMASE"/>
    <property type="match status" value="1"/>
</dbReference>